<accession>A0AAD6UWH2</accession>
<dbReference type="EMBL" id="JARJCW010000086">
    <property type="protein sequence ID" value="KAJ7196130.1"/>
    <property type="molecule type" value="Genomic_DNA"/>
</dbReference>
<evidence type="ECO:0000256" key="1">
    <source>
        <dbReference type="SAM" id="SignalP"/>
    </source>
</evidence>
<evidence type="ECO:0000313" key="3">
    <source>
        <dbReference type="Proteomes" id="UP001219525"/>
    </source>
</evidence>
<sequence>MLSHPRWGSQKFCVIMWLVQAHGVSALVAQARCTNSSGMSPPSTCVRALNPPRFFAESPLCPQGLDGYVAKQMKISKLGKVCFVLVPDSLLISFLSTPPSPPPASSPGRRFRPPVCLIAPPAAALCLSAAPARPPIRVALPMRLNVDPGRSHSLRLMGFDYLAAPSCACAQYCPAIVHIGAPLAAPSRLEQLRSSGMHEAHRACTVAGTLLRATCLRRHATGRLCSCRTQRRRRDWDQAGMRAREIIPYNARQSPHCGVDALPTWDEDAAWTWPGQSEAAASASRLPL</sequence>
<name>A0AAD6UWH2_9AGAR</name>
<keyword evidence="3" id="KW-1185">Reference proteome</keyword>
<feature type="chain" id="PRO_5042181579" evidence="1">
    <location>
        <begin position="27"/>
        <end position="288"/>
    </location>
</feature>
<dbReference type="AlphaFoldDB" id="A0AAD6UWH2"/>
<proteinExistence type="predicted"/>
<feature type="signal peptide" evidence="1">
    <location>
        <begin position="1"/>
        <end position="26"/>
    </location>
</feature>
<gene>
    <name evidence="2" type="ORF">GGX14DRAFT_403604</name>
</gene>
<protein>
    <submittedName>
        <fullName evidence="2">Uncharacterized protein</fullName>
    </submittedName>
</protein>
<reference evidence="2" key="1">
    <citation type="submission" date="2023-03" db="EMBL/GenBank/DDBJ databases">
        <title>Massive genome expansion in bonnet fungi (Mycena s.s.) driven by repeated elements and novel gene families across ecological guilds.</title>
        <authorList>
            <consortium name="Lawrence Berkeley National Laboratory"/>
            <person name="Harder C.B."/>
            <person name="Miyauchi S."/>
            <person name="Viragh M."/>
            <person name="Kuo A."/>
            <person name="Thoen E."/>
            <person name="Andreopoulos B."/>
            <person name="Lu D."/>
            <person name="Skrede I."/>
            <person name="Drula E."/>
            <person name="Henrissat B."/>
            <person name="Morin E."/>
            <person name="Kohler A."/>
            <person name="Barry K."/>
            <person name="LaButti K."/>
            <person name="Morin E."/>
            <person name="Salamov A."/>
            <person name="Lipzen A."/>
            <person name="Mereny Z."/>
            <person name="Hegedus B."/>
            <person name="Baldrian P."/>
            <person name="Stursova M."/>
            <person name="Weitz H."/>
            <person name="Taylor A."/>
            <person name="Grigoriev I.V."/>
            <person name="Nagy L.G."/>
            <person name="Martin F."/>
            <person name="Kauserud H."/>
        </authorList>
    </citation>
    <scope>NUCLEOTIDE SEQUENCE</scope>
    <source>
        <strain evidence="2">9144</strain>
    </source>
</reference>
<evidence type="ECO:0000313" key="2">
    <source>
        <dbReference type="EMBL" id="KAJ7196130.1"/>
    </source>
</evidence>
<dbReference type="Proteomes" id="UP001219525">
    <property type="component" value="Unassembled WGS sequence"/>
</dbReference>
<comment type="caution">
    <text evidence="2">The sequence shown here is derived from an EMBL/GenBank/DDBJ whole genome shotgun (WGS) entry which is preliminary data.</text>
</comment>
<organism evidence="2 3">
    <name type="scientific">Mycena pura</name>
    <dbReference type="NCBI Taxonomy" id="153505"/>
    <lineage>
        <taxon>Eukaryota</taxon>
        <taxon>Fungi</taxon>
        <taxon>Dikarya</taxon>
        <taxon>Basidiomycota</taxon>
        <taxon>Agaricomycotina</taxon>
        <taxon>Agaricomycetes</taxon>
        <taxon>Agaricomycetidae</taxon>
        <taxon>Agaricales</taxon>
        <taxon>Marasmiineae</taxon>
        <taxon>Mycenaceae</taxon>
        <taxon>Mycena</taxon>
    </lineage>
</organism>
<keyword evidence="1" id="KW-0732">Signal</keyword>